<evidence type="ECO:0000256" key="1">
    <source>
        <dbReference type="SAM" id="Phobius"/>
    </source>
</evidence>
<evidence type="ECO:0000313" key="3">
    <source>
        <dbReference type="Proteomes" id="UP000033546"/>
    </source>
</evidence>
<reference evidence="2 3" key="1">
    <citation type="submission" date="2015-02" db="EMBL/GenBank/DDBJ databases">
        <title>Genome Sequencing of Rickettsiales.</title>
        <authorList>
            <person name="Daugherty S.C."/>
            <person name="Su Q."/>
            <person name="Abolude K."/>
            <person name="Beier-Sexton M."/>
            <person name="Carlyon J.A."/>
            <person name="Carter R."/>
            <person name="Day N.P."/>
            <person name="Dumler S.J."/>
            <person name="Dyachenko V."/>
            <person name="Godinez A."/>
            <person name="Kurtti T.J."/>
            <person name="Lichay M."/>
            <person name="Mullins K.E."/>
            <person name="Ott S."/>
            <person name="Pappas-Brown V."/>
            <person name="Paris D.H."/>
            <person name="Patel P."/>
            <person name="Richards A.L."/>
            <person name="Sadzewicz L."/>
            <person name="Sears K."/>
            <person name="Seidman D."/>
            <person name="Sengamalay N."/>
            <person name="Stenos J."/>
            <person name="Tallon L.J."/>
            <person name="Vincent G."/>
            <person name="Fraser C.M."/>
            <person name="Munderloh U."/>
            <person name="Dunning-Hotopp J.C."/>
        </authorList>
    </citation>
    <scope>NUCLEOTIDE SEQUENCE [LARGE SCALE GENOMIC DNA]</scope>
    <source>
        <strain evidence="2 3">EmCRT</strain>
    </source>
</reference>
<proteinExistence type="predicted"/>
<name>A0A0F3N6L6_9RICK</name>
<dbReference type="PATRIC" id="fig|1359167.3.peg.792"/>
<keyword evidence="1" id="KW-0812">Transmembrane</keyword>
<organism evidence="2 3">
    <name type="scientific">Ehrlichia cf. muris str. EmCRT</name>
    <dbReference type="NCBI Taxonomy" id="1359167"/>
    <lineage>
        <taxon>Bacteria</taxon>
        <taxon>Pseudomonadati</taxon>
        <taxon>Pseudomonadota</taxon>
        <taxon>Alphaproteobacteria</taxon>
        <taxon>Rickettsiales</taxon>
        <taxon>Anaplasmataceae</taxon>
        <taxon>Ehrlichia</taxon>
    </lineage>
</organism>
<dbReference type="EMBL" id="LANU01000003">
    <property type="protein sequence ID" value="KJV63371.1"/>
    <property type="molecule type" value="Genomic_DNA"/>
</dbReference>
<gene>
    <name evidence="2" type="ORF">EMUCRT_0825</name>
</gene>
<keyword evidence="1" id="KW-1133">Transmembrane helix</keyword>
<keyword evidence="1" id="KW-0472">Membrane</keyword>
<accession>A0A0F3N6L6</accession>
<dbReference type="AlphaFoldDB" id="A0A0F3N6L6"/>
<feature type="transmembrane region" description="Helical" evidence="1">
    <location>
        <begin position="6"/>
        <end position="23"/>
    </location>
</feature>
<comment type="caution">
    <text evidence="2">The sequence shown here is derived from an EMBL/GenBank/DDBJ whole genome shotgun (WGS) entry which is preliminary data.</text>
</comment>
<evidence type="ECO:0000313" key="2">
    <source>
        <dbReference type="EMBL" id="KJV63371.1"/>
    </source>
</evidence>
<dbReference type="Proteomes" id="UP000033546">
    <property type="component" value="Unassembled WGS sequence"/>
</dbReference>
<protein>
    <submittedName>
        <fullName evidence="2">Uncharacterized protein</fullName>
    </submittedName>
</protein>
<sequence>MGYSKINFISGYIAFVSLIYLHYKMDRRVLYQNIQNAHLQYYIKL</sequence>